<dbReference type="RefSeq" id="WP_044056676.1">
    <property type="nucleotide sequence ID" value="NZ_CBCSKJ010000001.1"/>
</dbReference>
<name>A0A075NYC3_9ALTE</name>
<dbReference type="AlphaFoldDB" id="A0A075NYC3"/>
<dbReference type="NCBIfam" id="TIGR01777">
    <property type="entry name" value="yfcH"/>
    <property type="match status" value="1"/>
</dbReference>
<keyword evidence="5" id="KW-1185">Reference proteome</keyword>
<feature type="domain" description="DUF1731" evidence="3">
    <location>
        <begin position="254"/>
        <end position="300"/>
    </location>
</feature>
<dbReference type="EMBL" id="CP008849">
    <property type="protein sequence ID" value="AIF98493.1"/>
    <property type="molecule type" value="Genomic_DNA"/>
</dbReference>
<evidence type="ECO:0000259" key="3">
    <source>
        <dbReference type="Pfam" id="PF08338"/>
    </source>
</evidence>
<dbReference type="Proteomes" id="UP000056090">
    <property type="component" value="Chromosome"/>
</dbReference>
<sequence length="304" mass="32743">MNILITGGTGLIGKALVKSLSGEHRLTVVTRDITKAKETLDSLSQNSPVSFIDSIDAIDDMACFHAIINLAGEPIADKRWTTSQKKRICNSRWDTTAQLVAKINSASSPPRVFLSGSAIGVYGDKGSQAVTEETPPHSEFTHELCAKWEAIANTVDGHNTRVCTLRTGVVLAKNGGALAKMALPFKLGVGGKLGHGKQFLSWIHIDDMVKAIRFLLDNDNCRGAFNMTAPEPVTNSHFSHTLAGNLSRPCLFTVPSIVMKIAMGESSTMILNGQNVIPAKLTAAGFTFDYPTLNDALSNIYRTE</sequence>
<dbReference type="PANTHER" id="PTHR11092:SF0">
    <property type="entry name" value="EPIMERASE FAMILY PROTEIN SDR39U1"/>
    <property type="match status" value="1"/>
</dbReference>
<dbReference type="InterPro" id="IPR036291">
    <property type="entry name" value="NAD(P)-bd_dom_sf"/>
</dbReference>
<dbReference type="SUPFAM" id="SSF51735">
    <property type="entry name" value="NAD(P)-binding Rossmann-fold domains"/>
    <property type="match status" value="1"/>
</dbReference>
<dbReference type="KEGG" id="aal:EP13_07220"/>
<dbReference type="GeneID" id="78254703"/>
<dbReference type="InterPro" id="IPR001509">
    <property type="entry name" value="Epimerase_deHydtase"/>
</dbReference>
<dbReference type="InterPro" id="IPR010099">
    <property type="entry name" value="SDR39U1"/>
</dbReference>
<comment type="similarity">
    <text evidence="1">Belongs to the NAD(P)-dependent epimerase/dehydratase family. SDR39U1 subfamily.</text>
</comment>
<proteinExistence type="inferred from homology"/>
<evidence type="ECO:0000313" key="5">
    <source>
        <dbReference type="Proteomes" id="UP000056090"/>
    </source>
</evidence>
<gene>
    <name evidence="4" type="ORF">EP13_07220</name>
</gene>
<feature type="domain" description="NAD-dependent epimerase/dehydratase" evidence="2">
    <location>
        <begin position="3"/>
        <end position="220"/>
    </location>
</feature>
<dbReference type="Pfam" id="PF01370">
    <property type="entry name" value="Epimerase"/>
    <property type="match status" value="1"/>
</dbReference>
<evidence type="ECO:0000313" key="4">
    <source>
        <dbReference type="EMBL" id="AIF98493.1"/>
    </source>
</evidence>
<dbReference type="eggNOG" id="COG1090">
    <property type="taxonomic scope" value="Bacteria"/>
</dbReference>
<dbReference type="Pfam" id="PF08338">
    <property type="entry name" value="DUF1731"/>
    <property type="match status" value="1"/>
</dbReference>
<evidence type="ECO:0000256" key="1">
    <source>
        <dbReference type="ARBA" id="ARBA00009353"/>
    </source>
</evidence>
<dbReference type="InterPro" id="IPR013549">
    <property type="entry name" value="DUF1731"/>
</dbReference>
<dbReference type="PANTHER" id="PTHR11092">
    <property type="entry name" value="SUGAR NUCLEOTIDE EPIMERASE RELATED"/>
    <property type="match status" value="1"/>
</dbReference>
<protein>
    <submittedName>
        <fullName evidence="4">Epimerase</fullName>
    </submittedName>
</protein>
<dbReference type="Gene3D" id="3.40.50.720">
    <property type="entry name" value="NAD(P)-binding Rossmann-like Domain"/>
    <property type="match status" value="1"/>
</dbReference>
<dbReference type="CDD" id="cd05242">
    <property type="entry name" value="SDR_a8"/>
    <property type="match status" value="1"/>
</dbReference>
<organism evidence="4 5">
    <name type="scientific">Alteromonas australica</name>
    <dbReference type="NCBI Taxonomy" id="589873"/>
    <lineage>
        <taxon>Bacteria</taxon>
        <taxon>Pseudomonadati</taxon>
        <taxon>Pseudomonadota</taxon>
        <taxon>Gammaproteobacteria</taxon>
        <taxon>Alteromonadales</taxon>
        <taxon>Alteromonadaceae</taxon>
        <taxon>Alteromonas/Salinimonas group</taxon>
        <taxon>Alteromonas</taxon>
    </lineage>
</organism>
<evidence type="ECO:0000259" key="2">
    <source>
        <dbReference type="Pfam" id="PF01370"/>
    </source>
</evidence>
<reference evidence="4 5" key="1">
    <citation type="submission" date="2014-06" db="EMBL/GenBank/DDBJ databases">
        <title>Genomes of Alteromonas australica, a world apart.</title>
        <authorList>
            <person name="Gonzaga A."/>
            <person name="Lopez-Perez M."/>
            <person name="Rodriguez-Valera F."/>
        </authorList>
    </citation>
    <scope>NUCLEOTIDE SEQUENCE [LARGE SCALE GENOMIC DNA]</scope>
    <source>
        <strain evidence="4 5">H 17</strain>
    </source>
</reference>
<accession>A0A075NYC3</accession>